<feature type="binding site" evidence="4">
    <location>
        <position position="79"/>
    </location>
    <ligand>
        <name>Fe cation</name>
        <dbReference type="ChEBI" id="CHEBI:24875"/>
        <note>catalytic</note>
    </ligand>
</feature>
<keyword evidence="3 4" id="KW-0408">Iron</keyword>
<dbReference type="InterPro" id="IPR004294">
    <property type="entry name" value="Carotenoid_Oase"/>
</dbReference>
<dbReference type="Proteomes" id="UP000232638">
    <property type="component" value="Plasmid pTs417"/>
</dbReference>
<protein>
    <submittedName>
        <fullName evidence="5">Uncharacterized protein</fullName>
    </submittedName>
</protein>
<dbReference type="AlphaFoldDB" id="A0A2K8UHD7"/>
<dbReference type="OrthoDB" id="6636843at2"/>
<dbReference type="KEGG" id="tsy:THSYN_29100"/>
<evidence type="ECO:0000313" key="6">
    <source>
        <dbReference type="Proteomes" id="UP000232638"/>
    </source>
</evidence>
<sequence>MTCIQRLDTQTGADLVQEFHPDLPGEPIPIPGGRDEAAWVLTLVYRAAARRTDLVMLRGADLGLQAVLPLPHATPPGFHGNWVEAAVLGGS</sequence>
<evidence type="ECO:0000256" key="3">
    <source>
        <dbReference type="ARBA" id="ARBA00023004"/>
    </source>
</evidence>
<comment type="cofactor">
    <cofactor evidence="4">
        <name>Fe(2+)</name>
        <dbReference type="ChEBI" id="CHEBI:29033"/>
    </cofactor>
    <text evidence="4">Binds 1 Fe(2+) ion per subunit.</text>
</comment>
<evidence type="ECO:0000256" key="2">
    <source>
        <dbReference type="ARBA" id="ARBA00022723"/>
    </source>
</evidence>
<evidence type="ECO:0000313" key="5">
    <source>
        <dbReference type="EMBL" id="AUB85004.1"/>
    </source>
</evidence>
<dbReference type="RefSeq" id="WP_100922659.1">
    <property type="nucleotide sequence ID" value="NZ_CP020371.1"/>
</dbReference>
<dbReference type="EMBL" id="CP020371">
    <property type="protein sequence ID" value="AUB85004.1"/>
    <property type="molecule type" value="Genomic_DNA"/>
</dbReference>
<reference evidence="5 6" key="1">
    <citation type="submission" date="2017-03" db="EMBL/GenBank/DDBJ databases">
        <title>Complete genome sequence of Candidatus 'Thiodictyon syntrophicum' sp. nov. strain Cad16T, a photolithoautotroph purple sulfur bacterium isolated from an alpine meromictic lake.</title>
        <authorList>
            <person name="Luedin S.M."/>
            <person name="Pothier J.F."/>
            <person name="Danza F."/>
            <person name="Storelli N."/>
            <person name="Wittwer M."/>
            <person name="Tonolla M."/>
        </authorList>
    </citation>
    <scope>NUCLEOTIDE SEQUENCE [LARGE SCALE GENOMIC DNA]</scope>
    <source>
        <strain evidence="5 6">Cad16T</strain>
        <plasmid evidence="6">Plasmid pts417</plasmid>
    </source>
</reference>
<keyword evidence="2 4" id="KW-0479">Metal-binding</keyword>
<evidence type="ECO:0000256" key="4">
    <source>
        <dbReference type="PIRSR" id="PIRSR604294-1"/>
    </source>
</evidence>
<comment type="similarity">
    <text evidence="1">Belongs to the carotenoid oxygenase family.</text>
</comment>
<keyword evidence="5" id="KW-0614">Plasmid</keyword>
<geneLocation type="plasmid" evidence="6">
    <name>pts417</name>
</geneLocation>
<dbReference type="GO" id="GO:0016702">
    <property type="term" value="F:oxidoreductase activity, acting on single donors with incorporation of molecular oxygen, incorporation of two atoms of oxygen"/>
    <property type="evidence" value="ECO:0007669"/>
    <property type="project" value="InterPro"/>
</dbReference>
<name>A0A2K8UHD7_9GAMM</name>
<gene>
    <name evidence="5" type="ORF">THSYN_29100</name>
</gene>
<evidence type="ECO:0000256" key="1">
    <source>
        <dbReference type="ARBA" id="ARBA00006787"/>
    </source>
</evidence>
<accession>A0A2K8UHD7</accession>
<proteinExistence type="inferred from homology"/>
<keyword evidence="6" id="KW-1185">Reference proteome</keyword>
<dbReference type="Pfam" id="PF03055">
    <property type="entry name" value="RPE65"/>
    <property type="match status" value="1"/>
</dbReference>
<organism evidence="5 6">
    <name type="scientific">Candidatus Thiodictyon syntrophicum</name>
    <dbReference type="NCBI Taxonomy" id="1166950"/>
    <lineage>
        <taxon>Bacteria</taxon>
        <taxon>Pseudomonadati</taxon>
        <taxon>Pseudomonadota</taxon>
        <taxon>Gammaproteobacteria</taxon>
        <taxon>Chromatiales</taxon>
        <taxon>Chromatiaceae</taxon>
        <taxon>Thiodictyon</taxon>
    </lineage>
</organism>
<dbReference type="GO" id="GO:0046872">
    <property type="term" value="F:metal ion binding"/>
    <property type="evidence" value="ECO:0007669"/>
    <property type="project" value="UniProtKB-KW"/>
</dbReference>